<feature type="compositionally biased region" description="Basic and acidic residues" evidence="1">
    <location>
        <begin position="8"/>
        <end position="30"/>
    </location>
</feature>
<keyword evidence="3" id="KW-1185">Reference proteome</keyword>
<feature type="region of interest" description="Disordered" evidence="1">
    <location>
        <begin position="1"/>
        <end position="82"/>
    </location>
</feature>
<name>A0AAN5I2D3_9BILA</name>
<protein>
    <submittedName>
        <fullName evidence="2">Uncharacterized protein</fullName>
    </submittedName>
</protein>
<feature type="non-terminal residue" evidence="2">
    <location>
        <position position="1"/>
    </location>
</feature>
<comment type="caution">
    <text evidence="2">The sequence shown here is derived from an EMBL/GenBank/DDBJ whole genome shotgun (WGS) entry which is preliminary data.</text>
</comment>
<dbReference type="AlphaFoldDB" id="A0AAN5I2D3"/>
<accession>A0AAN5I2D3</accession>
<sequence>SRWPPSPHLHDRSLPADRLRHGADSDERFSLPESQVLKGDAGDRPRRQPGSPRPSHPPRHPWLKGQPPREEGLLPQELSRPW</sequence>
<gene>
    <name evidence="2" type="ORF">PMAYCL1PPCAC_19349</name>
</gene>
<proteinExistence type="predicted"/>
<evidence type="ECO:0000313" key="3">
    <source>
        <dbReference type="Proteomes" id="UP001328107"/>
    </source>
</evidence>
<reference evidence="3" key="1">
    <citation type="submission" date="2022-10" db="EMBL/GenBank/DDBJ databases">
        <title>Genome assembly of Pristionchus species.</title>
        <authorList>
            <person name="Yoshida K."/>
            <person name="Sommer R.J."/>
        </authorList>
    </citation>
    <scope>NUCLEOTIDE SEQUENCE [LARGE SCALE GENOMIC DNA]</scope>
    <source>
        <strain evidence="3">RS5460</strain>
    </source>
</reference>
<dbReference type="Proteomes" id="UP001328107">
    <property type="component" value="Unassembled WGS sequence"/>
</dbReference>
<evidence type="ECO:0000313" key="2">
    <source>
        <dbReference type="EMBL" id="GMR49154.1"/>
    </source>
</evidence>
<organism evidence="2 3">
    <name type="scientific">Pristionchus mayeri</name>
    <dbReference type="NCBI Taxonomy" id="1317129"/>
    <lineage>
        <taxon>Eukaryota</taxon>
        <taxon>Metazoa</taxon>
        <taxon>Ecdysozoa</taxon>
        <taxon>Nematoda</taxon>
        <taxon>Chromadorea</taxon>
        <taxon>Rhabditida</taxon>
        <taxon>Rhabditina</taxon>
        <taxon>Diplogasteromorpha</taxon>
        <taxon>Diplogasteroidea</taxon>
        <taxon>Neodiplogasteridae</taxon>
        <taxon>Pristionchus</taxon>
    </lineage>
</organism>
<feature type="non-terminal residue" evidence="2">
    <location>
        <position position="82"/>
    </location>
</feature>
<dbReference type="EMBL" id="BTRK01000004">
    <property type="protein sequence ID" value="GMR49154.1"/>
    <property type="molecule type" value="Genomic_DNA"/>
</dbReference>
<evidence type="ECO:0000256" key="1">
    <source>
        <dbReference type="SAM" id="MobiDB-lite"/>
    </source>
</evidence>